<dbReference type="InterPro" id="IPR001296">
    <property type="entry name" value="Glyco_trans_1"/>
</dbReference>
<sequence length="315" mass="36470">MVEIIDGAMIRDELTKNARGGTELLADRVLNVVRPELLGKVQIIFSRPDKLLDGYRKILYIHDLPGDPALSNIRSEDYRKQFDLIVFVSHYQRSMFGKHYGFELTDRMVVIPNCIEPIPHKERSTDKLRLIYHTTPHRGLQILYPVFDHLSKLYPGKLELKVFSSFDIYGWSERDKPYEALFDAMTAHPDITYSKSVSNRQIRYELQQAHIFAFPSIWEETSCMALMEAMSANLTCVHSDLGALPETSHGATIMYPFVSDINRHANSFFNVLNAAILGFDHDEMNQTKVGKFMIDNYHNLNRYKTLWEGYLENLQ</sequence>
<dbReference type="RefSeq" id="YP_009212437.1">
    <property type="nucleotide sequence ID" value="NC_028945.1"/>
</dbReference>
<protein>
    <submittedName>
        <fullName evidence="3">Glycosyltransferase-family protein</fullName>
    </submittedName>
</protein>
<evidence type="ECO:0000259" key="2">
    <source>
        <dbReference type="Pfam" id="PF00534"/>
    </source>
</evidence>
<dbReference type="KEGG" id="vg:26638932"/>
<keyword evidence="1 3" id="KW-0808">Transferase</keyword>
<organism evidence="3 4">
    <name type="scientific">Sinorhizobium phage phiN3</name>
    <dbReference type="NCBI Taxonomy" id="1647405"/>
    <lineage>
        <taxon>Viruses</taxon>
        <taxon>Duplodnaviria</taxon>
        <taxon>Heunggongvirae</taxon>
        <taxon>Uroviricota</taxon>
        <taxon>Caudoviricetes</taxon>
        <taxon>Emdodecavirus</taxon>
        <taxon>Emdodecavirus N3</taxon>
    </lineage>
</organism>
<reference evidence="3 4" key="1">
    <citation type="submission" date="2015-04" db="EMBL/GenBank/DDBJ databases">
        <authorList>
            <person name="Hodson T.S."/>
            <person name="Hyde J.R."/>
            <person name="Schouten J.T."/>
            <person name="Crockett J.T."/>
            <person name="Smith T.A."/>
            <person name="Merrill B.D."/>
            <person name="Crook M.B."/>
            <person name="Griffitts J.S."/>
            <person name="Burnett S.H."/>
            <person name="Grose J.H."/>
            <person name="Breakwell D.P."/>
        </authorList>
    </citation>
    <scope>NUCLEOTIDE SEQUENCE [LARGE SCALE GENOMIC DNA]</scope>
</reference>
<evidence type="ECO:0000313" key="3">
    <source>
        <dbReference type="EMBL" id="AKF13460.1"/>
    </source>
</evidence>
<proteinExistence type="predicted"/>
<evidence type="ECO:0000256" key="1">
    <source>
        <dbReference type="ARBA" id="ARBA00022679"/>
    </source>
</evidence>
<gene>
    <name evidence="3" type="ORF">PHIN3_197</name>
</gene>
<dbReference type="Pfam" id="PF00534">
    <property type="entry name" value="Glycos_transf_1"/>
    <property type="match status" value="1"/>
</dbReference>
<dbReference type="Gene3D" id="3.40.50.2000">
    <property type="entry name" value="Glycogen Phosphorylase B"/>
    <property type="match status" value="1"/>
</dbReference>
<dbReference type="GO" id="GO:0016757">
    <property type="term" value="F:glycosyltransferase activity"/>
    <property type="evidence" value="ECO:0007669"/>
    <property type="project" value="TreeGrafter"/>
</dbReference>
<dbReference type="PANTHER" id="PTHR46401">
    <property type="entry name" value="GLYCOSYLTRANSFERASE WBBK-RELATED"/>
    <property type="match status" value="1"/>
</dbReference>
<dbReference type="GeneID" id="26638932"/>
<dbReference type="PANTHER" id="PTHR46401:SF2">
    <property type="entry name" value="GLYCOSYLTRANSFERASE WBBK-RELATED"/>
    <property type="match status" value="1"/>
</dbReference>
<dbReference type="Proteomes" id="UP000202958">
    <property type="component" value="Segment"/>
</dbReference>
<dbReference type="OrthoDB" id="33176at10239"/>
<keyword evidence="4" id="KW-1185">Reference proteome</keyword>
<accession>A0A0F6YPR1</accession>
<evidence type="ECO:0000313" key="4">
    <source>
        <dbReference type="Proteomes" id="UP000202958"/>
    </source>
</evidence>
<dbReference type="EMBL" id="KR052482">
    <property type="protein sequence ID" value="AKF13460.1"/>
    <property type="molecule type" value="Genomic_DNA"/>
</dbReference>
<dbReference type="SUPFAM" id="SSF53756">
    <property type="entry name" value="UDP-Glycosyltransferase/glycogen phosphorylase"/>
    <property type="match status" value="1"/>
</dbReference>
<name>A0A0F6YPR1_9CAUD</name>
<feature type="domain" description="Glycosyl transferase family 1" evidence="2">
    <location>
        <begin position="140"/>
        <end position="247"/>
    </location>
</feature>